<keyword evidence="3" id="KW-0378">Hydrolase</keyword>
<dbReference type="EMBL" id="JAAAJA010000040">
    <property type="protein sequence ID" value="KAG0264982.1"/>
    <property type="molecule type" value="Genomic_DNA"/>
</dbReference>
<dbReference type="GO" id="GO:0003676">
    <property type="term" value="F:nucleic acid binding"/>
    <property type="evidence" value="ECO:0007669"/>
    <property type="project" value="InterPro"/>
</dbReference>
<dbReference type="OrthoDB" id="5376140at2759"/>
<dbReference type="InterPro" id="IPR052408">
    <property type="entry name" value="Exonuclease_MUT-7-like"/>
</dbReference>
<dbReference type="Proteomes" id="UP000726737">
    <property type="component" value="Unassembled WGS sequence"/>
</dbReference>
<dbReference type="InterPro" id="IPR002562">
    <property type="entry name" value="3'-5'_exonuclease_dom"/>
</dbReference>
<keyword evidence="4" id="KW-1185">Reference proteome</keyword>
<dbReference type="GO" id="GO:0008408">
    <property type="term" value="F:3'-5' exonuclease activity"/>
    <property type="evidence" value="ECO:0007669"/>
    <property type="project" value="InterPro"/>
</dbReference>
<keyword evidence="3" id="KW-0540">Nuclease</keyword>
<evidence type="ECO:0000313" key="3">
    <source>
        <dbReference type="EMBL" id="KAG0264982.1"/>
    </source>
</evidence>
<dbReference type="InterPro" id="IPR012337">
    <property type="entry name" value="RNaseH-like_sf"/>
</dbReference>
<dbReference type="PANTHER" id="PTHR47765:SF2">
    <property type="entry name" value="EXONUCLEASE MUT-7 HOMOLOG"/>
    <property type="match status" value="1"/>
</dbReference>
<sequence length="941" mass="105532">MSQRHRYTRPPHTSRSKWTKADCGGGRAIVQAVTDNNAFLFGQCLLSVFGSLENFRKDQEFGHVAYIQDKLAVEIQNHPDPPMFIINALIAVGTVAKIRLLDADFELAVSEMLVAVLEQYKEWYQMNPDARPSTVSPPPTSNSDHQSSQSPGFEYEVDAVENSQSIMNPSKPVMQDLIALDEQDFDFHTYTQATGRCQSSLLHRVKAHLTGNSDVSLLNDDGDNPDLKDVTILRPTVQNLIDISSWDSMDSSPLLSSLAAPDSISNSMYSVDSGASKDFLTGDIGPDYMPGESVLQVDLLQLEKANQLLAKRTGGQNDHVVDLQELIDMFENNLDSEKEGFEIEAEVQNSDQDNDSDDRLIQTWHREKILTELSGRKYILQVYAALEVMELQDSLLCPADGKEDAEETYGSILVNELFQTRRYRECAIIIAKYLHHEIDMERELLPHLLEMVDQDAIQIYVDDSRDVCYRALWHINHQLSFQFYYWGIVVPELAQTVPPEYVEIPPIKGVGKAVVQTSLVEIGLSLIMRFDLESEQETFGFLNIFLQYCTVVSLLDQPSINTNVYSINGTSTPVLAASKSRNKSYTMKSAWKFYPLVLGIVKESPLLQQMTIQYLVEKRDLVSAKYFAQKLGMMEYLQATAQLSGRVLSEQLPSLPFITSSTSSLPAPTPTSSTGAIGGGKRLALETSMPPGQIWSTIPFYKLSDDMHVVFVDKKEQLDAMAMSLMDSAVVGMDTEWLPVTEEFKDISKGHRTAILQLACHANLTTYLVDTIAFLEDSYSEERLVEILGTIFNSPDILKIAYDWDGDQELLEATFPGLYNGQYRLQNMMDMKYLWFKSRGQDRDGNETHAGHRPSTPLDVGAAAAYDLEKWSMVPSTPGMQVVPGGLSGLLVKICGQKLDKSQRCSNWEQRPLTNSQWDYAAIDALCLLDIYAVLETIEQI</sequence>
<dbReference type="AlphaFoldDB" id="A0A9P6QFA0"/>
<evidence type="ECO:0000313" key="4">
    <source>
        <dbReference type="Proteomes" id="UP000726737"/>
    </source>
</evidence>
<proteinExistence type="predicted"/>
<gene>
    <name evidence="3" type="primary">EXD3</name>
    <name evidence="3" type="ORF">BG011_005738</name>
</gene>
<feature type="domain" description="3'-5' exonuclease" evidence="2">
    <location>
        <begin position="710"/>
        <end position="936"/>
    </location>
</feature>
<name>A0A9P6QFA0_9FUNG</name>
<dbReference type="Gene3D" id="3.30.420.10">
    <property type="entry name" value="Ribonuclease H-like superfamily/Ribonuclease H"/>
    <property type="match status" value="1"/>
</dbReference>
<keyword evidence="3" id="KW-0269">Exonuclease</keyword>
<dbReference type="PANTHER" id="PTHR47765">
    <property type="entry name" value="3'-5' EXONUCLEASE DOMAIN-CONTAINING PROTEIN"/>
    <property type="match status" value="1"/>
</dbReference>
<organism evidence="3 4">
    <name type="scientific">Mortierella polycephala</name>
    <dbReference type="NCBI Taxonomy" id="41804"/>
    <lineage>
        <taxon>Eukaryota</taxon>
        <taxon>Fungi</taxon>
        <taxon>Fungi incertae sedis</taxon>
        <taxon>Mucoromycota</taxon>
        <taxon>Mortierellomycotina</taxon>
        <taxon>Mortierellomycetes</taxon>
        <taxon>Mortierellales</taxon>
        <taxon>Mortierellaceae</taxon>
        <taxon>Mortierella</taxon>
    </lineage>
</organism>
<protein>
    <submittedName>
        <fullName evidence="3">Exonuclease mut-7</fullName>
    </submittedName>
</protein>
<comment type="caution">
    <text evidence="3">The sequence shown here is derived from an EMBL/GenBank/DDBJ whole genome shotgun (WGS) entry which is preliminary data.</text>
</comment>
<dbReference type="GO" id="GO:0006139">
    <property type="term" value="P:nucleobase-containing compound metabolic process"/>
    <property type="evidence" value="ECO:0007669"/>
    <property type="project" value="InterPro"/>
</dbReference>
<dbReference type="SUPFAM" id="SSF53098">
    <property type="entry name" value="Ribonuclease H-like"/>
    <property type="match status" value="1"/>
</dbReference>
<dbReference type="InterPro" id="IPR036397">
    <property type="entry name" value="RNaseH_sf"/>
</dbReference>
<feature type="region of interest" description="Disordered" evidence="1">
    <location>
        <begin position="128"/>
        <end position="152"/>
    </location>
</feature>
<reference evidence="3" key="1">
    <citation type="journal article" date="2020" name="Fungal Divers.">
        <title>Resolving the Mortierellaceae phylogeny through synthesis of multi-gene phylogenetics and phylogenomics.</title>
        <authorList>
            <person name="Vandepol N."/>
            <person name="Liber J."/>
            <person name="Desiro A."/>
            <person name="Na H."/>
            <person name="Kennedy M."/>
            <person name="Barry K."/>
            <person name="Grigoriev I.V."/>
            <person name="Miller A.N."/>
            <person name="O'Donnell K."/>
            <person name="Stajich J.E."/>
            <person name="Bonito G."/>
        </authorList>
    </citation>
    <scope>NUCLEOTIDE SEQUENCE</scope>
    <source>
        <strain evidence="3">KOD948</strain>
    </source>
</reference>
<dbReference type="Pfam" id="PF01612">
    <property type="entry name" value="DNA_pol_A_exo1"/>
    <property type="match status" value="1"/>
</dbReference>
<evidence type="ECO:0000256" key="1">
    <source>
        <dbReference type="SAM" id="MobiDB-lite"/>
    </source>
</evidence>
<evidence type="ECO:0000259" key="2">
    <source>
        <dbReference type="Pfam" id="PF01612"/>
    </source>
</evidence>
<accession>A0A9P6QFA0</accession>